<dbReference type="PANTHER" id="PTHR30296">
    <property type="entry name" value="UNCHARACTERIZED PROTEIN YKGE"/>
    <property type="match status" value="1"/>
</dbReference>
<dbReference type="PANTHER" id="PTHR30296:SF0">
    <property type="entry name" value="LACTATE UTILIZATION PROTEIN A"/>
    <property type="match status" value="1"/>
</dbReference>
<dbReference type="EMBL" id="VSSQ01000007">
    <property type="protein sequence ID" value="MPL58518.1"/>
    <property type="molecule type" value="Genomic_DNA"/>
</dbReference>
<feature type="domain" description="Cysteine-rich" evidence="1">
    <location>
        <begin position="11"/>
        <end position="89"/>
    </location>
</feature>
<dbReference type="GO" id="GO:0005829">
    <property type="term" value="C:cytosol"/>
    <property type="evidence" value="ECO:0007669"/>
    <property type="project" value="TreeGrafter"/>
</dbReference>
<dbReference type="Pfam" id="PF02754">
    <property type="entry name" value="CCG"/>
    <property type="match status" value="2"/>
</dbReference>
<accession>A0A644SUZ5</accession>
<gene>
    <name evidence="2" type="primary">lutA_2</name>
    <name evidence="2" type="ORF">SDC9_04052</name>
</gene>
<protein>
    <submittedName>
        <fullName evidence="2">Lactate utilization protein A</fullName>
    </submittedName>
</protein>
<organism evidence="2">
    <name type="scientific">bioreactor metagenome</name>
    <dbReference type="NCBI Taxonomy" id="1076179"/>
    <lineage>
        <taxon>unclassified sequences</taxon>
        <taxon>metagenomes</taxon>
        <taxon>ecological metagenomes</taxon>
    </lineage>
</organism>
<reference evidence="2" key="1">
    <citation type="submission" date="2019-08" db="EMBL/GenBank/DDBJ databases">
        <authorList>
            <person name="Kucharzyk K."/>
            <person name="Murdoch R.W."/>
            <person name="Higgins S."/>
            <person name="Loffler F."/>
        </authorList>
    </citation>
    <scope>NUCLEOTIDE SEQUENCE</scope>
</reference>
<name>A0A644SUZ5_9ZZZZ</name>
<sequence>MYGGMKLKASLFITCIADLMYADVGKSVVNVLKRSGVKLDFPEGQTCCGQPAFSSGYYKETVKVAKKVIEVFERSERVVIPSGSCAAMIHHGYPTLFANDPVWKKKADEFVAKSYEFSQFLVDVMKLTDVGATFKKKVTYHSSCHMTRLLGVEEQPKILLKNVKGLDFIPLPFAFDCCGFGGTFSMKLADISGAILEEKVDNIISTGADVLAGSDLTCLMNIGGRLSRRGSPVKVMHLAQVLDQGV</sequence>
<dbReference type="GO" id="GO:0016491">
    <property type="term" value="F:oxidoreductase activity"/>
    <property type="evidence" value="ECO:0007669"/>
    <property type="project" value="UniProtKB-ARBA"/>
</dbReference>
<comment type="caution">
    <text evidence="2">The sequence shown here is derived from an EMBL/GenBank/DDBJ whole genome shotgun (WGS) entry which is preliminary data.</text>
</comment>
<proteinExistence type="predicted"/>
<dbReference type="InterPro" id="IPR004017">
    <property type="entry name" value="Cys_rich_dom"/>
</dbReference>
<feature type="domain" description="Cysteine-rich" evidence="1">
    <location>
        <begin position="138"/>
        <end position="222"/>
    </location>
</feature>
<evidence type="ECO:0000313" key="2">
    <source>
        <dbReference type="EMBL" id="MPL58518.1"/>
    </source>
</evidence>
<dbReference type="AlphaFoldDB" id="A0A644SUZ5"/>
<evidence type="ECO:0000259" key="1">
    <source>
        <dbReference type="Pfam" id="PF02754"/>
    </source>
</evidence>